<dbReference type="InterPro" id="IPR043128">
    <property type="entry name" value="Rev_trsase/Diguanyl_cyclase"/>
</dbReference>
<dbReference type="InterPro" id="IPR029016">
    <property type="entry name" value="GAF-like_dom_sf"/>
</dbReference>
<dbReference type="Gene3D" id="3.30.70.270">
    <property type="match status" value="1"/>
</dbReference>
<dbReference type="Gene3D" id="3.30.450.40">
    <property type="match status" value="1"/>
</dbReference>
<proteinExistence type="predicted"/>
<dbReference type="SMART" id="SM00267">
    <property type="entry name" value="GGDEF"/>
    <property type="match status" value="1"/>
</dbReference>
<dbReference type="InterPro" id="IPR029787">
    <property type="entry name" value="Nucleotide_cyclase"/>
</dbReference>
<keyword evidence="3" id="KW-1185">Reference proteome</keyword>
<dbReference type="Proteomes" id="UP000292564">
    <property type="component" value="Unassembled WGS sequence"/>
</dbReference>
<dbReference type="CDD" id="cd01949">
    <property type="entry name" value="GGDEF"/>
    <property type="match status" value="1"/>
</dbReference>
<dbReference type="InterPro" id="IPR052163">
    <property type="entry name" value="DGC-Regulatory_Protein"/>
</dbReference>
<evidence type="ECO:0000313" key="3">
    <source>
        <dbReference type="Proteomes" id="UP000292564"/>
    </source>
</evidence>
<dbReference type="PANTHER" id="PTHR46663">
    <property type="entry name" value="DIGUANYLATE CYCLASE DGCT-RELATED"/>
    <property type="match status" value="1"/>
</dbReference>
<dbReference type="InterPro" id="IPR000160">
    <property type="entry name" value="GGDEF_dom"/>
</dbReference>
<sequence length="360" mass="39212">MLDGVSVRGGTDAHLQALRALNAVSKRVHSSLDLTETLDAVAEGVVEAAGFGLAAVNLAEPNGDFTVVSAAGSDELRRSMVGTRGSAEHWHELFRRAERWGALYFVDHRKGIPEDLCTWIPDIPEPEDPDGWHPHDCLFAPLMAPSGEWVGVLSVDLPVGGRRPGPEQLEVLSLFAEHAAIAILHARMHSSLERSKARLQYAATHDPLTGLPNRAWLRSRVDALLRQPAREVGVMVVDLDGFKRVNDAAGHEAGDEVLMVVARRMQRHLREGDLLARMGGDEFVAVLAGDDVTRAVHEMAARFRAVVAQPVVGRTGTHRVTASVGCAIGTVADGFSRLLRVADTEMYRAKRLRLDPEPTR</sequence>
<dbReference type="SUPFAM" id="SSF55073">
    <property type="entry name" value="Nucleotide cyclase"/>
    <property type="match status" value="1"/>
</dbReference>
<evidence type="ECO:0000313" key="2">
    <source>
        <dbReference type="EMBL" id="RZU51812.1"/>
    </source>
</evidence>
<name>A0A4Q7ZLG8_9ACTN</name>
<protein>
    <submittedName>
        <fullName evidence="2">Diguanylate cyclase (GGDEF)-like protein</fullName>
    </submittedName>
</protein>
<dbReference type="PANTHER" id="PTHR46663:SF4">
    <property type="entry name" value="DIGUANYLATE CYCLASE DGCT-RELATED"/>
    <property type="match status" value="1"/>
</dbReference>
<accession>A0A4Q7ZLG8</accession>
<dbReference type="OrthoDB" id="23692at2"/>
<dbReference type="NCBIfam" id="TIGR00254">
    <property type="entry name" value="GGDEF"/>
    <property type="match status" value="1"/>
</dbReference>
<dbReference type="PROSITE" id="PS50887">
    <property type="entry name" value="GGDEF"/>
    <property type="match status" value="1"/>
</dbReference>
<dbReference type="InterPro" id="IPR003018">
    <property type="entry name" value="GAF"/>
</dbReference>
<dbReference type="SUPFAM" id="SSF55781">
    <property type="entry name" value="GAF domain-like"/>
    <property type="match status" value="1"/>
</dbReference>
<organism evidence="2 3">
    <name type="scientific">Krasilnikovia cinnamomea</name>
    <dbReference type="NCBI Taxonomy" id="349313"/>
    <lineage>
        <taxon>Bacteria</taxon>
        <taxon>Bacillati</taxon>
        <taxon>Actinomycetota</taxon>
        <taxon>Actinomycetes</taxon>
        <taxon>Micromonosporales</taxon>
        <taxon>Micromonosporaceae</taxon>
        <taxon>Krasilnikovia</taxon>
    </lineage>
</organism>
<reference evidence="2 3" key="1">
    <citation type="submission" date="2019-02" db="EMBL/GenBank/DDBJ databases">
        <title>Sequencing the genomes of 1000 actinobacteria strains.</title>
        <authorList>
            <person name="Klenk H.-P."/>
        </authorList>
    </citation>
    <scope>NUCLEOTIDE SEQUENCE [LARGE SCALE GENOMIC DNA]</scope>
    <source>
        <strain evidence="2 3">DSM 45162</strain>
    </source>
</reference>
<dbReference type="Pfam" id="PF00990">
    <property type="entry name" value="GGDEF"/>
    <property type="match status" value="1"/>
</dbReference>
<gene>
    <name evidence="2" type="ORF">EV385_3647</name>
</gene>
<dbReference type="AlphaFoldDB" id="A0A4Q7ZLG8"/>
<comment type="caution">
    <text evidence="2">The sequence shown here is derived from an EMBL/GenBank/DDBJ whole genome shotgun (WGS) entry which is preliminary data.</text>
</comment>
<feature type="domain" description="GGDEF" evidence="1">
    <location>
        <begin position="230"/>
        <end position="360"/>
    </location>
</feature>
<dbReference type="SMART" id="SM00065">
    <property type="entry name" value="GAF"/>
    <property type="match status" value="1"/>
</dbReference>
<evidence type="ECO:0000259" key="1">
    <source>
        <dbReference type="PROSITE" id="PS50887"/>
    </source>
</evidence>
<dbReference type="RefSeq" id="WP_130510523.1">
    <property type="nucleotide sequence ID" value="NZ_SHKY01000001.1"/>
</dbReference>
<dbReference type="EMBL" id="SHKY01000001">
    <property type="protein sequence ID" value="RZU51812.1"/>
    <property type="molecule type" value="Genomic_DNA"/>
</dbReference>
<dbReference type="Pfam" id="PF13185">
    <property type="entry name" value="GAF_2"/>
    <property type="match status" value="1"/>
</dbReference>